<dbReference type="AlphaFoldDB" id="X1E8V8"/>
<dbReference type="InterPro" id="IPR000537">
    <property type="entry name" value="UbiA_prenyltransferase"/>
</dbReference>
<evidence type="ECO:0000256" key="4">
    <source>
        <dbReference type="ARBA" id="ARBA00023136"/>
    </source>
</evidence>
<proteinExistence type="predicted"/>
<dbReference type="GO" id="GO:0016765">
    <property type="term" value="F:transferase activity, transferring alkyl or aryl (other than methyl) groups"/>
    <property type="evidence" value="ECO:0007669"/>
    <property type="project" value="InterPro"/>
</dbReference>
<comment type="caution">
    <text evidence="6">The sequence shown here is derived from an EMBL/GenBank/DDBJ whole genome shotgun (WGS) entry which is preliminary data.</text>
</comment>
<evidence type="ECO:0000256" key="2">
    <source>
        <dbReference type="ARBA" id="ARBA00022692"/>
    </source>
</evidence>
<organism evidence="6">
    <name type="scientific">marine sediment metagenome</name>
    <dbReference type="NCBI Taxonomy" id="412755"/>
    <lineage>
        <taxon>unclassified sequences</taxon>
        <taxon>metagenomes</taxon>
        <taxon>ecological metagenomes</taxon>
    </lineage>
</organism>
<dbReference type="InterPro" id="IPR044878">
    <property type="entry name" value="UbiA_sf"/>
</dbReference>
<feature type="transmembrane region" description="Helical" evidence="5">
    <location>
        <begin position="23"/>
        <end position="47"/>
    </location>
</feature>
<keyword evidence="4 5" id="KW-0472">Membrane</keyword>
<sequence>MLGILIERAYNGRWGEWTLLDLLLAPLAIALFQAFGQIINQVTDVAIDEINKSYRALPRKLIKTEEAVYLAILLASFAFWFSFRRSVM</sequence>
<dbReference type="GO" id="GO:0016020">
    <property type="term" value="C:membrane"/>
    <property type="evidence" value="ECO:0007669"/>
    <property type="project" value="UniProtKB-SubCell"/>
</dbReference>
<dbReference type="Pfam" id="PF01040">
    <property type="entry name" value="UbiA"/>
    <property type="match status" value="1"/>
</dbReference>
<evidence type="ECO:0000256" key="5">
    <source>
        <dbReference type="SAM" id="Phobius"/>
    </source>
</evidence>
<evidence type="ECO:0000256" key="1">
    <source>
        <dbReference type="ARBA" id="ARBA00004141"/>
    </source>
</evidence>
<reference evidence="6" key="1">
    <citation type="journal article" date="2014" name="Front. Microbiol.">
        <title>High frequency of phylogenetically diverse reductive dehalogenase-homologous genes in deep subseafloor sedimentary metagenomes.</title>
        <authorList>
            <person name="Kawai M."/>
            <person name="Futagami T."/>
            <person name="Toyoda A."/>
            <person name="Takaki Y."/>
            <person name="Nishi S."/>
            <person name="Hori S."/>
            <person name="Arai W."/>
            <person name="Tsubouchi T."/>
            <person name="Morono Y."/>
            <person name="Uchiyama I."/>
            <person name="Ito T."/>
            <person name="Fujiyama A."/>
            <person name="Inagaki F."/>
            <person name="Takami H."/>
        </authorList>
    </citation>
    <scope>NUCLEOTIDE SEQUENCE</scope>
    <source>
        <strain evidence="6">Expedition CK06-06</strain>
    </source>
</reference>
<evidence type="ECO:0000313" key="6">
    <source>
        <dbReference type="EMBL" id="GAH16815.1"/>
    </source>
</evidence>
<protein>
    <submittedName>
        <fullName evidence="6">Uncharacterized protein</fullName>
    </submittedName>
</protein>
<dbReference type="Gene3D" id="1.10.357.140">
    <property type="entry name" value="UbiA prenyltransferase"/>
    <property type="match status" value="1"/>
</dbReference>
<keyword evidence="2 5" id="KW-0812">Transmembrane</keyword>
<feature type="transmembrane region" description="Helical" evidence="5">
    <location>
        <begin position="67"/>
        <end position="83"/>
    </location>
</feature>
<comment type="subcellular location">
    <subcellularLocation>
        <location evidence="1">Membrane</location>
        <topology evidence="1">Multi-pass membrane protein</topology>
    </subcellularLocation>
</comment>
<name>X1E8V8_9ZZZZ</name>
<dbReference type="EMBL" id="BART01031705">
    <property type="protein sequence ID" value="GAH16815.1"/>
    <property type="molecule type" value="Genomic_DNA"/>
</dbReference>
<gene>
    <name evidence="6" type="ORF">S01H4_55005</name>
</gene>
<evidence type="ECO:0000256" key="3">
    <source>
        <dbReference type="ARBA" id="ARBA00022989"/>
    </source>
</evidence>
<keyword evidence="3 5" id="KW-1133">Transmembrane helix</keyword>
<feature type="non-terminal residue" evidence="6">
    <location>
        <position position="88"/>
    </location>
</feature>
<accession>X1E8V8</accession>